<feature type="domain" description="C-CAP/cofactor C-like" evidence="7">
    <location>
        <begin position="312"/>
        <end position="445"/>
    </location>
</feature>
<comment type="subcellular location">
    <subcellularLocation>
        <location evidence="1">Cytoplasm</location>
        <location evidence="1">Cytoskeleton</location>
        <location evidence="1">Microtubule organizing center</location>
        <location evidence="1">Centrosome</location>
    </subcellularLocation>
    <subcellularLocation>
        <location evidence="2">Cytoplasm</location>
        <location evidence="2">Cytoskeleton</location>
        <location evidence="2">Spindle pole</location>
    </subcellularLocation>
</comment>
<evidence type="ECO:0000256" key="5">
    <source>
        <dbReference type="ARBA" id="ARBA00022490"/>
    </source>
</evidence>
<protein>
    <recommendedName>
        <fullName evidence="4">TBCC domain-containing protein 1</fullName>
    </recommendedName>
</protein>
<dbReference type="InterPro" id="IPR016098">
    <property type="entry name" value="CAP/MinC_C"/>
</dbReference>
<accession>A0AAW0TL48</accession>
<evidence type="ECO:0000313" key="8">
    <source>
        <dbReference type="EMBL" id="KAK8387381.1"/>
    </source>
</evidence>
<evidence type="ECO:0000256" key="3">
    <source>
        <dbReference type="ARBA" id="ARBA00008848"/>
    </source>
</evidence>
<dbReference type="InterPro" id="IPR039589">
    <property type="entry name" value="TBCC1"/>
</dbReference>
<evidence type="ECO:0000256" key="4">
    <source>
        <dbReference type="ARBA" id="ARBA00017559"/>
    </source>
</evidence>
<dbReference type="PROSITE" id="PS51329">
    <property type="entry name" value="C_CAP_COFACTOR_C"/>
    <property type="match status" value="1"/>
</dbReference>
<dbReference type="InterPro" id="IPR006599">
    <property type="entry name" value="CARP_motif"/>
</dbReference>
<evidence type="ECO:0000313" key="9">
    <source>
        <dbReference type="Proteomes" id="UP001487740"/>
    </source>
</evidence>
<comment type="caution">
    <text evidence="8">The sequence shown here is derived from an EMBL/GenBank/DDBJ whole genome shotgun (WGS) entry which is preliminary data.</text>
</comment>
<dbReference type="PANTHER" id="PTHR16052">
    <property type="entry name" value="TBCC DOMAIN-CONTAINING PROTEIN 1"/>
    <property type="match status" value="1"/>
</dbReference>
<keyword evidence="9" id="KW-1185">Reference proteome</keyword>
<reference evidence="8 9" key="1">
    <citation type="submission" date="2023-03" db="EMBL/GenBank/DDBJ databases">
        <title>High-quality genome of Scylla paramamosain provides insights in environmental adaptation.</title>
        <authorList>
            <person name="Zhang L."/>
        </authorList>
    </citation>
    <scope>NUCLEOTIDE SEQUENCE [LARGE SCALE GENOMIC DNA]</scope>
    <source>
        <strain evidence="8">LZ_2023a</strain>
        <tissue evidence="8">Muscle</tissue>
    </source>
</reference>
<dbReference type="EMBL" id="JARAKH010000030">
    <property type="protein sequence ID" value="KAK8387381.1"/>
    <property type="molecule type" value="Genomic_DNA"/>
</dbReference>
<dbReference type="Proteomes" id="UP001487740">
    <property type="component" value="Unassembled WGS sequence"/>
</dbReference>
<dbReference type="SMART" id="SM00673">
    <property type="entry name" value="CARP"/>
    <property type="match status" value="2"/>
</dbReference>
<evidence type="ECO:0000256" key="6">
    <source>
        <dbReference type="ARBA" id="ARBA00023212"/>
    </source>
</evidence>
<name>A0AAW0TL48_SCYPA</name>
<proteinExistence type="inferred from homology"/>
<dbReference type="Pfam" id="PF07986">
    <property type="entry name" value="TBCC"/>
    <property type="match status" value="1"/>
</dbReference>
<dbReference type="PANTHER" id="PTHR16052:SF0">
    <property type="entry name" value="TBCC DOMAIN-CONTAINING PROTEIN 1"/>
    <property type="match status" value="1"/>
</dbReference>
<evidence type="ECO:0000259" key="7">
    <source>
        <dbReference type="PROSITE" id="PS51329"/>
    </source>
</evidence>
<keyword evidence="5" id="KW-0963">Cytoplasm</keyword>
<dbReference type="InterPro" id="IPR017901">
    <property type="entry name" value="C-CAP_CF_C-like"/>
</dbReference>
<dbReference type="GO" id="GO:0051661">
    <property type="term" value="P:maintenance of centrosome location"/>
    <property type="evidence" value="ECO:0007669"/>
    <property type="project" value="TreeGrafter"/>
</dbReference>
<evidence type="ECO:0000256" key="1">
    <source>
        <dbReference type="ARBA" id="ARBA00004300"/>
    </source>
</evidence>
<dbReference type="GO" id="GO:0031616">
    <property type="term" value="C:spindle pole centrosome"/>
    <property type="evidence" value="ECO:0007669"/>
    <property type="project" value="TreeGrafter"/>
</dbReference>
<dbReference type="GO" id="GO:0051684">
    <property type="term" value="P:maintenance of Golgi location"/>
    <property type="evidence" value="ECO:0007669"/>
    <property type="project" value="TreeGrafter"/>
</dbReference>
<comment type="similarity">
    <text evidence="3">Belongs to the TBCC family.</text>
</comment>
<sequence>MVEVQLWVRPEVMELGVLPILPPDKVSLEMLSRLLQYAHDLGERGFPQMNYDTWKHIAVKKMGLSVECSMVVFFSCLLFSKLCPGRDHELEAALASATSQKERDRVMGSVEVWTMELIVLLYLHRVTSAHPRVIARQASLHTLTTDPWPNNNTSGSSTRKQLLEEKHGEFVREALPELLSLLAGHLQVEDTEKRKSSADRRTARELLGFMKTAGVLSVDVVRSLSFIIGASVPGEKSERDLLSVAMDTNNCYRSGYLSKKNAFQKGLFEQWLLQGLDWAPHGEWLCVRRGCRQPWPVVSLAPQSHHRLVASPNASLRMVYICDMMEGLTAHMGDEAPPFDLKVRRCSKSNIYILQPIRNAVIHKCHETRVVLGPVTGRLRLSECRNTVIVCAARSVVVADCRGVVVHTLTPQRPLLVGTRTQGVTLAPLNIHYPKLKHHMAKAQLQSHINMWNRPLHLGIEGVLSGACEVMNPEDFQLLVIPFTQTPPIDGRPPLLPPGLPHEFAKSVEEAGKYVSSFRAEVRDADLSPDQRAVLQKAIDAKFKSWLRETGKQRELDQLEKLAVTLKYERVAKTTAI</sequence>
<dbReference type="Gene3D" id="2.160.20.70">
    <property type="match status" value="1"/>
</dbReference>
<gene>
    <name evidence="8" type="ORF">O3P69_018161</name>
</gene>
<evidence type="ECO:0000256" key="2">
    <source>
        <dbReference type="ARBA" id="ARBA00004647"/>
    </source>
</evidence>
<dbReference type="AlphaFoldDB" id="A0AAW0TL48"/>
<dbReference type="InterPro" id="IPR012945">
    <property type="entry name" value="Tubulin-bd_cofactor_C_dom"/>
</dbReference>
<organism evidence="8 9">
    <name type="scientific">Scylla paramamosain</name>
    <name type="common">Mud crab</name>
    <dbReference type="NCBI Taxonomy" id="85552"/>
    <lineage>
        <taxon>Eukaryota</taxon>
        <taxon>Metazoa</taxon>
        <taxon>Ecdysozoa</taxon>
        <taxon>Arthropoda</taxon>
        <taxon>Crustacea</taxon>
        <taxon>Multicrustacea</taxon>
        <taxon>Malacostraca</taxon>
        <taxon>Eumalacostraca</taxon>
        <taxon>Eucarida</taxon>
        <taxon>Decapoda</taxon>
        <taxon>Pleocyemata</taxon>
        <taxon>Brachyura</taxon>
        <taxon>Eubrachyura</taxon>
        <taxon>Portunoidea</taxon>
        <taxon>Portunidae</taxon>
        <taxon>Portuninae</taxon>
        <taxon>Scylla</taxon>
    </lineage>
</organism>
<keyword evidence="6" id="KW-0206">Cytoskeleton</keyword>